<dbReference type="Proteomes" id="UP001203761">
    <property type="component" value="Unassembled WGS sequence"/>
</dbReference>
<keyword evidence="2" id="KW-0472">Membrane</keyword>
<evidence type="ECO:0000313" key="3">
    <source>
        <dbReference type="EMBL" id="MCL6422297.1"/>
    </source>
</evidence>
<keyword evidence="4" id="KW-1185">Reference proteome</keyword>
<accession>A0ABT0QX94</accession>
<gene>
    <name evidence="3" type="ORF">Bequi_02660</name>
</gene>
<keyword evidence="2" id="KW-0812">Transmembrane</keyword>
<protein>
    <submittedName>
        <fullName evidence="3">Uncharacterized protein</fullName>
    </submittedName>
</protein>
<reference evidence="3" key="1">
    <citation type="submission" date="2022-02" db="EMBL/GenBank/DDBJ databases">
        <authorList>
            <person name="Lee M."/>
            <person name="Kim S.-J."/>
            <person name="Jung M.-Y."/>
        </authorList>
    </citation>
    <scope>NUCLEOTIDE SEQUENCE</scope>
    <source>
        <strain evidence="3">JHP9</strain>
    </source>
</reference>
<organism evidence="3 4">
    <name type="scientific">Brachybacterium equifaecis</name>
    <dbReference type="NCBI Taxonomy" id="2910770"/>
    <lineage>
        <taxon>Bacteria</taxon>
        <taxon>Bacillati</taxon>
        <taxon>Actinomycetota</taxon>
        <taxon>Actinomycetes</taxon>
        <taxon>Micrococcales</taxon>
        <taxon>Dermabacteraceae</taxon>
        <taxon>Brachybacterium</taxon>
    </lineage>
</organism>
<feature type="transmembrane region" description="Helical" evidence="2">
    <location>
        <begin position="52"/>
        <end position="76"/>
    </location>
</feature>
<keyword evidence="2" id="KW-1133">Transmembrane helix</keyword>
<proteinExistence type="predicted"/>
<comment type="caution">
    <text evidence="3">The sequence shown here is derived from an EMBL/GenBank/DDBJ whole genome shotgun (WGS) entry which is preliminary data.</text>
</comment>
<dbReference type="EMBL" id="JAKNCJ010000001">
    <property type="protein sequence ID" value="MCL6422297.1"/>
    <property type="molecule type" value="Genomic_DNA"/>
</dbReference>
<sequence length="217" mass="21965">MSTPSQPPASHETPRFEPAASAFPSSGSHAPGSYSPPSNPEAGKGLRKWGKILSILGAIILALSVIGGIILSVVGFGKVISDVDEATYFSGTSSVTVESGNVIQLYALEGQSVPTCEVVGADGLSPTVGTGQSSTVGWNGQNWVSFQSFASSSTQEYTISCTPSDAQIMVAPPVAIGSAFAAAGGIILGILGGTLGFVLLVIGLILYFVGRSKAKNA</sequence>
<name>A0ABT0QX94_9MICO</name>
<evidence type="ECO:0000313" key="4">
    <source>
        <dbReference type="Proteomes" id="UP001203761"/>
    </source>
</evidence>
<feature type="region of interest" description="Disordered" evidence="1">
    <location>
        <begin position="1"/>
        <end position="41"/>
    </location>
</feature>
<evidence type="ECO:0000256" key="1">
    <source>
        <dbReference type="SAM" id="MobiDB-lite"/>
    </source>
</evidence>
<feature type="transmembrane region" description="Helical" evidence="2">
    <location>
        <begin position="179"/>
        <end position="209"/>
    </location>
</feature>
<evidence type="ECO:0000256" key="2">
    <source>
        <dbReference type="SAM" id="Phobius"/>
    </source>
</evidence>
<dbReference type="RefSeq" id="WP_249736404.1">
    <property type="nucleotide sequence ID" value="NZ_JAKNCJ010000001.1"/>
</dbReference>